<accession>A0A6J3MH99</accession>
<dbReference type="SUPFAM" id="SSF52540">
    <property type="entry name" value="P-loop containing nucleoside triphosphate hydrolases"/>
    <property type="match status" value="1"/>
</dbReference>
<dbReference type="PANTHER" id="PTHR36681">
    <property type="entry name" value="NUCLEAR GTPASE, GERMINAL CENTER-ASSOCIATED, TANDEM DUPLICATE 3"/>
    <property type="match status" value="1"/>
</dbReference>
<dbReference type="Gene3D" id="3.40.50.300">
    <property type="entry name" value="P-loop containing nucleotide triphosphate hydrolases"/>
    <property type="match status" value="1"/>
</dbReference>
<keyword evidence="2" id="KW-1185">Reference proteome</keyword>
<dbReference type="GeneID" id="54365012"/>
<feature type="region of interest" description="Disordered" evidence="1">
    <location>
        <begin position="1"/>
        <end position="90"/>
    </location>
</feature>
<name>A0A6J3MH99_9PEZI</name>
<dbReference type="AlphaFoldDB" id="A0A6J3MH99"/>
<protein>
    <submittedName>
        <fullName evidence="3">Uncharacterized protein</fullName>
    </submittedName>
</protein>
<evidence type="ECO:0000313" key="2">
    <source>
        <dbReference type="Proteomes" id="UP000504637"/>
    </source>
</evidence>
<evidence type="ECO:0000313" key="3">
    <source>
        <dbReference type="RefSeq" id="XP_033464351.1"/>
    </source>
</evidence>
<sequence length="385" mass="43159">MFTPGSSRKRQQRRENEDLSIDSSDETCASDNPQMDTDEESHEAHPSVEESFRIDEDDYDTSYAGEGSLVTDPDEHSSDQDSNGDPTEEGYDEAIEVMPRHVVYDKDFPQISQDLSKLATSVCGIIERSGCDNDRSKGCLEKAQWLTKTPDAEKEIVALIGDSGVGKSSLINSLIGIPKLARALSGGTSCTWVCTEYAAAPNEQEPPFSAFIHYKRKEEILDFLRKLLYDYKVYNLESTDEYDAAAKSELRQLSDTAVDIFRSLFCERQEFRSLQTGVECLNQLLEGSGIDDAAQDRGAWCMEILEARLAPHAEMIEVLHADDVKALHRHLDTLAKPIGQYKSTTYWPLIQRIRITIKDVEILQGVSFYDLPGTHDKNAVRLNAT</sequence>
<dbReference type="RefSeq" id="XP_033464351.1">
    <property type="nucleotide sequence ID" value="XM_033607212.1"/>
</dbReference>
<dbReference type="PANTHER" id="PTHR36681:SF3">
    <property type="entry name" value="NUCLEAR GTPASE, GERMINAL CENTER-ASSOCIATED, TANDEM DUPLICATE 3"/>
    <property type="match status" value="1"/>
</dbReference>
<reference evidence="3" key="3">
    <citation type="submission" date="2025-08" db="UniProtKB">
        <authorList>
            <consortium name="RefSeq"/>
        </authorList>
    </citation>
    <scope>IDENTIFICATION</scope>
    <source>
        <strain evidence="3">CBS 342.82</strain>
    </source>
</reference>
<dbReference type="InterPro" id="IPR027417">
    <property type="entry name" value="P-loop_NTPase"/>
</dbReference>
<evidence type="ECO:0000256" key="1">
    <source>
        <dbReference type="SAM" id="MobiDB-lite"/>
    </source>
</evidence>
<reference evidence="3" key="2">
    <citation type="submission" date="2020-04" db="EMBL/GenBank/DDBJ databases">
        <authorList>
            <consortium name="NCBI Genome Project"/>
        </authorList>
    </citation>
    <scope>NUCLEOTIDE SEQUENCE</scope>
    <source>
        <strain evidence="3">CBS 342.82</strain>
    </source>
</reference>
<reference evidence="3" key="1">
    <citation type="submission" date="2020-01" db="EMBL/GenBank/DDBJ databases">
        <authorList>
            <consortium name="DOE Joint Genome Institute"/>
            <person name="Haridas S."/>
            <person name="Albert R."/>
            <person name="Binder M."/>
            <person name="Bloem J."/>
            <person name="Labutti K."/>
            <person name="Salamov A."/>
            <person name="Andreopoulos B."/>
            <person name="Baker S.E."/>
            <person name="Barry K."/>
            <person name="Bills G."/>
            <person name="Bluhm B.H."/>
            <person name="Cannon C."/>
            <person name="Castanera R."/>
            <person name="Culley D.E."/>
            <person name="Daum C."/>
            <person name="Ezra D."/>
            <person name="Gonzalez J.B."/>
            <person name="Henrissat B."/>
            <person name="Kuo A."/>
            <person name="Liang C."/>
            <person name="Lipzen A."/>
            <person name="Lutzoni F."/>
            <person name="Magnuson J."/>
            <person name="Mondo S."/>
            <person name="Nolan M."/>
            <person name="Ohm R."/>
            <person name="Pangilinan J."/>
            <person name="Park H.-J."/>
            <person name="Ramirez L."/>
            <person name="Alfaro M."/>
            <person name="Sun H."/>
            <person name="Tritt A."/>
            <person name="Yoshinaga Y."/>
            <person name="Zwiers L.-H."/>
            <person name="Turgeon B.G."/>
            <person name="Goodwin S.B."/>
            <person name="Spatafora J.W."/>
            <person name="Crous P.W."/>
            <person name="Grigoriev I.V."/>
        </authorList>
    </citation>
    <scope>NUCLEOTIDE SEQUENCE</scope>
    <source>
        <strain evidence="3">CBS 342.82</strain>
    </source>
</reference>
<organism evidence="3">
    <name type="scientific">Dissoconium aciculare CBS 342.82</name>
    <dbReference type="NCBI Taxonomy" id="1314786"/>
    <lineage>
        <taxon>Eukaryota</taxon>
        <taxon>Fungi</taxon>
        <taxon>Dikarya</taxon>
        <taxon>Ascomycota</taxon>
        <taxon>Pezizomycotina</taxon>
        <taxon>Dothideomycetes</taxon>
        <taxon>Dothideomycetidae</taxon>
        <taxon>Mycosphaerellales</taxon>
        <taxon>Dissoconiaceae</taxon>
        <taxon>Dissoconium</taxon>
    </lineage>
</organism>
<proteinExistence type="predicted"/>
<gene>
    <name evidence="3" type="ORF">K489DRAFT_406028</name>
</gene>
<feature type="compositionally biased region" description="Basic and acidic residues" evidence="1">
    <location>
        <begin position="42"/>
        <end position="54"/>
    </location>
</feature>
<dbReference type="Proteomes" id="UP000504637">
    <property type="component" value="Unplaced"/>
</dbReference>
<feature type="compositionally biased region" description="Polar residues" evidence="1">
    <location>
        <begin position="26"/>
        <end position="35"/>
    </location>
</feature>
<dbReference type="OrthoDB" id="3598281at2759"/>